<proteinExistence type="predicted"/>
<accession>A0ABN1YRI9</accession>
<protein>
    <submittedName>
        <fullName evidence="2">Uncharacterized protein</fullName>
    </submittedName>
</protein>
<gene>
    <name evidence="2" type="ORF">GCM10009601_19890</name>
</gene>
<dbReference type="Proteomes" id="UP001500973">
    <property type="component" value="Unassembled WGS sequence"/>
</dbReference>
<feature type="region of interest" description="Disordered" evidence="1">
    <location>
        <begin position="22"/>
        <end position="77"/>
    </location>
</feature>
<organism evidence="2 3">
    <name type="scientific">Streptomyces thermospinosisporus</name>
    <dbReference type="NCBI Taxonomy" id="161482"/>
    <lineage>
        <taxon>Bacteria</taxon>
        <taxon>Bacillati</taxon>
        <taxon>Actinomycetota</taxon>
        <taxon>Actinomycetes</taxon>
        <taxon>Kitasatosporales</taxon>
        <taxon>Streptomycetaceae</taxon>
        <taxon>Streptomyces</taxon>
    </lineage>
</organism>
<evidence type="ECO:0000256" key="1">
    <source>
        <dbReference type="SAM" id="MobiDB-lite"/>
    </source>
</evidence>
<evidence type="ECO:0000313" key="2">
    <source>
        <dbReference type="EMBL" id="GAA1420787.1"/>
    </source>
</evidence>
<keyword evidence="3" id="KW-1185">Reference proteome</keyword>
<comment type="caution">
    <text evidence="2">The sequence shown here is derived from an EMBL/GenBank/DDBJ whole genome shotgun (WGS) entry which is preliminary data.</text>
</comment>
<name>A0ABN1YRI9_9ACTN</name>
<sequence>MTVPFQLTRAGSGACSCKAEEGADALGVPPARAQPSVGESATDDNAADARAGPRDPRQDPKDRHWMREGGTGPVMEP</sequence>
<reference evidence="3" key="1">
    <citation type="journal article" date="2019" name="Int. J. Syst. Evol. Microbiol.">
        <title>The Global Catalogue of Microorganisms (GCM) 10K type strain sequencing project: providing services to taxonomists for standard genome sequencing and annotation.</title>
        <authorList>
            <consortium name="The Broad Institute Genomics Platform"/>
            <consortium name="The Broad Institute Genome Sequencing Center for Infectious Disease"/>
            <person name="Wu L."/>
            <person name="Ma J."/>
        </authorList>
    </citation>
    <scope>NUCLEOTIDE SEQUENCE [LARGE SCALE GENOMIC DNA]</scope>
    <source>
        <strain evidence="3">JCM 11756</strain>
    </source>
</reference>
<feature type="compositionally biased region" description="Basic and acidic residues" evidence="1">
    <location>
        <begin position="51"/>
        <end position="67"/>
    </location>
</feature>
<dbReference type="EMBL" id="BAAAIZ010000023">
    <property type="protein sequence ID" value="GAA1420787.1"/>
    <property type="molecule type" value="Genomic_DNA"/>
</dbReference>
<evidence type="ECO:0000313" key="3">
    <source>
        <dbReference type="Proteomes" id="UP001500973"/>
    </source>
</evidence>